<dbReference type="InterPro" id="IPR019291">
    <property type="entry name" value="Host_attachment_protein"/>
</dbReference>
<evidence type="ECO:0000256" key="1">
    <source>
        <dbReference type="SAM" id="MobiDB-lite"/>
    </source>
</evidence>
<keyword evidence="5" id="KW-1185">Reference proteome</keyword>
<feature type="compositionally biased region" description="Basic and acidic residues" evidence="1">
    <location>
        <begin position="28"/>
        <end position="52"/>
    </location>
</feature>
<dbReference type="GeneID" id="29519976"/>
<reference evidence="2" key="1">
    <citation type="submission" date="2022-06" db="EMBL/GenBank/DDBJ databases">
        <title>Physiological and biochemical characterization and genomic elucidation of a strain of the genus Ensifer adhaerens M8 that combines arsenic oxidation and chromium reduction.</title>
        <authorList>
            <person name="Li X."/>
            <person name="Yu c."/>
        </authorList>
    </citation>
    <scope>NUCLEOTIDE SEQUENCE</scope>
    <source>
        <strain evidence="2">M8</strain>
    </source>
</reference>
<dbReference type="EMBL" id="CP098807">
    <property type="protein sequence ID" value="USJ22199.1"/>
    <property type="molecule type" value="Genomic_DNA"/>
</dbReference>
<dbReference type="KEGG" id="eah:FA04_12525"/>
<dbReference type="AlphaFoldDB" id="A0A9Q8Y6U1"/>
<dbReference type="Proteomes" id="UP001055460">
    <property type="component" value="Chromosome"/>
</dbReference>
<organism evidence="2 4">
    <name type="scientific">Ensifer adhaerens</name>
    <name type="common">Sinorhizobium morelense</name>
    <dbReference type="NCBI Taxonomy" id="106592"/>
    <lineage>
        <taxon>Bacteria</taxon>
        <taxon>Pseudomonadati</taxon>
        <taxon>Pseudomonadota</taxon>
        <taxon>Alphaproteobacteria</taxon>
        <taxon>Hyphomicrobiales</taxon>
        <taxon>Rhizobiaceae</taxon>
        <taxon>Sinorhizobium/Ensifer group</taxon>
        <taxon>Ensifer</taxon>
    </lineage>
</organism>
<accession>A0A9Q8Y6U1</accession>
<name>A0A9Q8Y6U1_ENSAD</name>
<evidence type="ECO:0000313" key="2">
    <source>
        <dbReference type="EMBL" id="USJ22199.1"/>
    </source>
</evidence>
<dbReference type="OrthoDB" id="9812459at2"/>
<feature type="region of interest" description="Disordered" evidence="1">
    <location>
        <begin position="28"/>
        <end position="71"/>
    </location>
</feature>
<reference evidence="3 5" key="2">
    <citation type="submission" date="2023-03" db="EMBL/GenBank/DDBJ databases">
        <title>Comparative genome and transcriptome analysis combination mining strategies for increasing vitamin B12 production of Ensifer adhaerens strain.</title>
        <authorList>
            <person name="Yongheng L."/>
        </authorList>
    </citation>
    <scope>NUCLEOTIDE SEQUENCE [LARGE SCALE GENOMIC DNA]</scope>
    <source>
        <strain evidence="3 5">Casida A-T305</strain>
    </source>
</reference>
<dbReference type="RefSeq" id="WP_034789016.1">
    <property type="nucleotide sequence ID" value="NZ_CAXURO020000001.1"/>
</dbReference>
<gene>
    <name evidence="2" type="ORF">NE863_12850</name>
    <name evidence="3" type="ORF">P4B07_12720</name>
</gene>
<protein>
    <submittedName>
        <fullName evidence="2">Host attachment protein</fullName>
    </submittedName>
</protein>
<dbReference type="Proteomes" id="UP001214094">
    <property type="component" value="Chromosome"/>
</dbReference>
<evidence type="ECO:0000313" key="5">
    <source>
        <dbReference type="Proteomes" id="UP001214094"/>
    </source>
</evidence>
<evidence type="ECO:0000313" key="3">
    <source>
        <dbReference type="EMBL" id="WFP89431.1"/>
    </source>
</evidence>
<evidence type="ECO:0000313" key="4">
    <source>
        <dbReference type="Proteomes" id="UP001055460"/>
    </source>
</evidence>
<dbReference type="Pfam" id="PF10116">
    <property type="entry name" value="Host_attach"/>
    <property type="match status" value="1"/>
</dbReference>
<dbReference type="EMBL" id="CP121308">
    <property type="protein sequence ID" value="WFP89431.1"/>
    <property type="molecule type" value="Genomic_DNA"/>
</dbReference>
<sequence>MQNRTWILAADGNTARIVKGVNLLKEERQRPEEETFHTEPKRVQDIMADKPGRSHSSVGHGRSAMEYKSDPVREEQQRFVADVAGRLESYAANHAFDSLVICAAPRTLGDLRKQLSAHVRERTVAEIDRNCVAATTEQLIATARAAVFP</sequence>
<proteinExistence type="predicted"/>